<dbReference type="Proteomes" id="UP000283254">
    <property type="component" value="Unassembled WGS sequence"/>
</dbReference>
<gene>
    <name evidence="1" type="ORF">NM04_09010</name>
</gene>
<reference evidence="1" key="1">
    <citation type="submission" date="2014-10" db="EMBL/GenBank/DDBJ databases">
        <title>Massilia sp. genome.</title>
        <authorList>
            <person name="Xu B."/>
            <person name="Dai L."/>
            <person name="Huang Z."/>
        </authorList>
    </citation>
    <scope>NUCLEOTIDE SEQUENCE [LARGE SCALE GENOMIC DNA]</scope>
    <source>
        <strain evidence="1">CFS-1</strain>
    </source>
</reference>
<proteinExistence type="predicted"/>
<evidence type="ECO:0000313" key="1">
    <source>
        <dbReference type="EMBL" id="RNF31115.1"/>
    </source>
</evidence>
<protein>
    <submittedName>
        <fullName evidence="1">Uncharacterized protein</fullName>
    </submittedName>
</protein>
<name>A0A422QM96_9BURK</name>
<dbReference type="AlphaFoldDB" id="A0A422QM96"/>
<evidence type="ECO:0000313" key="2">
    <source>
        <dbReference type="Proteomes" id="UP000283254"/>
    </source>
</evidence>
<keyword evidence="2" id="KW-1185">Reference proteome</keyword>
<organism evidence="1 2">
    <name type="scientific">Massilia aurea</name>
    <dbReference type="NCBI Taxonomy" id="373040"/>
    <lineage>
        <taxon>Bacteria</taxon>
        <taxon>Pseudomonadati</taxon>
        <taxon>Pseudomonadota</taxon>
        <taxon>Betaproteobacteria</taxon>
        <taxon>Burkholderiales</taxon>
        <taxon>Oxalobacteraceae</taxon>
        <taxon>Telluria group</taxon>
        <taxon>Massilia</taxon>
    </lineage>
</organism>
<dbReference type="EMBL" id="JSAB01000073">
    <property type="protein sequence ID" value="RNF31115.1"/>
    <property type="molecule type" value="Genomic_DNA"/>
</dbReference>
<comment type="caution">
    <text evidence="1">The sequence shown here is derived from an EMBL/GenBank/DDBJ whole genome shotgun (WGS) entry which is preliminary data.</text>
</comment>
<sequence length="397" mass="45286">MFSWTLPNNISAMITTIVLRVFERMHDRKLASIIATAGQNHVCDRTIRNWLSKRTGPNRQLLAEIMVDSQEQLRANLEEKAWPAEEIQAFIDGLKACTGLVSGVAFGLQNRCDQYPALLRLAAKIDLLEQKLGEHRANQDVRGWANTILDAKWIQDEQFEDPDTGTSAECTRQQLRQAQAWEELERPAAVFFVNTLFQLLATLDLEFGATYLAEWEATPFFAALLPRLNPRIDLEGKVSIRTTRNFYHYPTRRLLDATACMRIMRQSPLLKWPNRIPAAAKMVEWLQLRNCATLASNVAKWRSGRPLTAARFDELWDACFDFVPAAHRPSAPIPMLFAATLFSELFVQGSLAERNLTFVSPDPAFYLYWWKIQRQALESGSQALRFGTKPWMPALSV</sequence>
<accession>A0A422QM96</accession>